<protein>
    <recommendedName>
        <fullName evidence="4">DUF834 domain-containing protein</fullName>
    </recommendedName>
</protein>
<proteinExistence type="predicted"/>
<dbReference type="AlphaFoldDB" id="A0A6G1EB88"/>
<comment type="caution">
    <text evidence="2">The sequence shown here is derived from an EMBL/GenBank/DDBJ whole genome shotgun (WGS) entry which is preliminary data.</text>
</comment>
<organism evidence="2 3">
    <name type="scientific">Oryza meyeriana var. granulata</name>
    <dbReference type="NCBI Taxonomy" id="110450"/>
    <lineage>
        <taxon>Eukaryota</taxon>
        <taxon>Viridiplantae</taxon>
        <taxon>Streptophyta</taxon>
        <taxon>Embryophyta</taxon>
        <taxon>Tracheophyta</taxon>
        <taxon>Spermatophyta</taxon>
        <taxon>Magnoliopsida</taxon>
        <taxon>Liliopsida</taxon>
        <taxon>Poales</taxon>
        <taxon>Poaceae</taxon>
        <taxon>BOP clade</taxon>
        <taxon>Oryzoideae</taxon>
        <taxon>Oryzeae</taxon>
        <taxon>Oryzinae</taxon>
        <taxon>Oryza</taxon>
        <taxon>Oryza meyeriana</taxon>
    </lineage>
</organism>
<feature type="region of interest" description="Disordered" evidence="1">
    <location>
        <begin position="1"/>
        <end position="53"/>
    </location>
</feature>
<feature type="region of interest" description="Disordered" evidence="1">
    <location>
        <begin position="93"/>
        <end position="117"/>
    </location>
</feature>
<reference evidence="2 3" key="1">
    <citation type="submission" date="2019-11" db="EMBL/GenBank/DDBJ databases">
        <title>Whole genome sequence of Oryza granulata.</title>
        <authorList>
            <person name="Li W."/>
        </authorList>
    </citation>
    <scope>NUCLEOTIDE SEQUENCE [LARGE SCALE GENOMIC DNA]</scope>
    <source>
        <strain evidence="3">cv. Menghai</strain>
        <tissue evidence="2">Leaf</tissue>
    </source>
</reference>
<name>A0A6G1EB88_9ORYZ</name>
<sequence>MGMHRMASSVGEVEKRTVVADLDPEAMAGAGDDDKTEWRRGAPPVDGEGKLMQKWGKGWRLDPDEFGGAGGVAAKRAKLGRAVVERASLGRAATERAAPGENAAEYTDSSFPSRNSERFREGYRGEAAAKYLFIKLL</sequence>
<dbReference type="EMBL" id="SPHZ02000004">
    <property type="protein sequence ID" value="KAF0922375.1"/>
    <property type="molecule type" value="Genomic_DNA"/>
</dbReference>
<keyword evidence="3" id="KW-1185">Reference proteome</keyword>
<evidence type="ECO:0008006" key="4">
    <source>
        <dbReference type="Google" id="ProtNLM"/>
    </source>
</evidence>
<gene>
    <name evidence="2" type="ORF">E2562_033515</name>
</gene>
<accession>A0A6G1EB88</accession>
<evidence type="ECO:0000313" key="2">
    <source>
        <dbReference type="EMBL" id="KAF0922375.1"/>
    </source>
</evidence>
<evidence type="ECO:0000313" key="3">
    <source>
        <dbReference type="Proteomes" id="UP000479710"/>
    </source>
</evidence>
<dbReference type="Proteomes" id="UP000479710">
    <property type="component" value="Unassembled WGS sequence"/>
</dbReference>
<evidence type="ECO:0000256" key="1">
    <source>
        <dbReference type="SAM" id="MobiDB-lite"/>
    </source>
</evidence>